<dbReference type="Gene3D" id="3.40.140.10">
    <property type="entry name" value="Cytidine Deaminase, domain 2"/>
    <property type="match status" value="1"/>
</dbReference>
<evidence type="ECO:0000313" key="1">
    <source>
        <dbReference type="EMBL" id="KAF2261895.1"/>
    </source>
</evidence>
<sequence length="124" mass="13781">ARCSPTALNKPFVGAVIGTGDTGEVLSTGYLIELPSYTEGDPPAVHTQSTWFFLLIRAEEHILDLLPDNAVPHTTMEPCNTRLSGNRMCCDRIVALKGKLRTIYVKIPKPNTPYRNRRRNSVSQ</sequence>
<reference evidence="2" key="1">
    <citation type="journal article" date="2020" name="Stud. Mycol.">
        <title>101 Dothideomycetes genomes: A test case for predicting lifestyles and emergence of pathogens.</title>
        <authorList>
            <person name="Haridas S."/>
            <person name="Albert R."/>
            <person name="Binder M."/>
            <person name="Bloem J."/>
            <person name="LaButti K."/>
            <person name="Salamov A."/>
            <person name="Andreopoulos B."/>
            <person name="Baker S."/>
            <person name="Barry K."/>
            <person name="Bills G."/>
            <person name="Bluhm B."/>
            <person name="Cannon C."/>
            <person name="Castanera R."/>
            <person name="Culley D."/>
            <person name="Daum C."/>
            <person name="Ezra D."/>
            <person name="Gonzalez J."/>
            <person name="Henrissat B."/>
            <person name="Kuo A."/>
            <person name="Liang C."/>
            <person name="Lipzen A."/>
            <person name="Lutzoni F."/>
            <person name="Magnuson J."/>
            <person name="Mondo S."/>
            <person name="Nolan M."/>
            <person name="Ohm R."/>
            <person name="Pangilinan J."/>
            <person name="Park H.-J."/>
            <person name="Ramirez L."/>
            <person name="Alfaro M."/>
            <person name="Sun H."/>
            <person name="Tritt A."/>
            <person name="Yoshinaga Y."/>
            <person name="Zwiers L.-H."/>
            <person name="Turgeon B."/>
            <person name="Goodwin S."/>
            <person name="Spatafora J."/>
            <person name="Crous P."/>
            <person name="Grigoriev I."/>
        </authorList>
    </citation>
    <scope>NUCLEOTIDE SEQUENCE [LARGE SCALE GENOMIC DNA]</scope>
    <source>
        <strain evidence="2">CBS 304.66</strain>
    </source>
</reference>
<dbReference type="InterPro" id="IPR016193">
    <property type="entry name" value="Cytidine_deaminase-like"/>
</dbReference>
<keyword evidence="2" id="KW-1185">Reference proteome</keyword>
<dbReference type="GO" id="GO:0006139">
    <property type="term" value="P:nucleobase-containing compound metabolic process"/>
    <property type="evidence" value="ECO:0007669"/>
    <property type="project" value="UniProtKB-ARBA"/>
</dbReference>
<dbReference type="AlphaFoldDB" id="A0A9P4K8A7"/>
<dbReference type="SUPFAM" id="SSF53927">
    <property type="entry name" value="Cytidine deaminase-like"/>
    <property type="match status" value="1"/>
</dbReference>
<feature type="non-terminal residue" evidence="1">
    <location>
        <position position="1"/>
    </location>
</feature>
<organism evidence="1 2">
    <name type="scientific">Lojkania enalia</name>
    <dbReference type="NCBI Taxonomy" id="147567"/>
    <lineage>
        <taxon>Eukaryota</taxon>
        <taxon>Fungi</taxon>
        <taxon>Dikarya</taxon>
        <taxon>Ascomycota</taxon>
        <taxon>Pezizomycotina</taxon>
        <taxon>Dothideomycetes</taxon>
        <taxon>Pleosporomycetidae</taxon>
        <taxon>Pleosporales</taxon>
        <taxon>Pleosporales incertae sedis</taxon>
        <taxon>Lojkania</taxon>
    </lineage>
</organism>
<comment type="caution">
    <text evidence="1">The sequence shown here is derived from an EMBL/GenBank/DDBJ whole genome shotgun (WGS) entry which is preliminary data.</text>
</comment>
<dbReference type="OrthoDB" id="252265at2759"/>
<dbReference type="Proteomes" id="UP000800093">
    <property type="component" value="Unassembled WGS sequence"/>
</dbReference>
<dbReference type="EMBL" id="ML986648">
    <property type="protein sequence ID" value="KAF2261895.1"/>
    <property type="molecule type" value="Genomic_DNA"/>
</dbReference>
<dbReference type="Pfam" id="PF18785">
    <property type="entry name" value="Inv-AAD"/>
    <property type="match status" value="1"/>
</dbReference>
<dbReference type="GO" id="GO:0003824">
    <property type="term" value="F:catalytic activity"/>
    <property type="evidence" value="ECO:0007669"/>
    <property type="project" value="InterPro"/>
</dbReference>
<evidence type="ECO:0000313" key="2">
    <source>
        <dbReference type="Proteomes" id="UP000800093"/>
    </source>
</evidence>
<proteinExistence type="predicted"/>
<name>A0A9P4K8A7_9PLEO</name>
<protein>
    <submittedName>
        <fullName evidence="1">Uncharacterized protein</fullName>
    </submittedName>
</protein>
<accession>A0A9P4K8A7</accession>
<gene>
    <name evidence="1" type="ORF">CC78DRAFT_469182</name>
</gene>